<reference evidence="1 2" key="1">
    <citation type="submission" date="2018-03" db="EMBL/GenBank/DDBJ databases">
        <title>Ahniella affigens gen. nov., sp. nov., a gammaproteobacterium isolated from sandy soil near a stream.</title>
        <authorList>
            <person name="Ko Y."/>
            <person name="Kim J.-H."/>
        </authorList>
    </citation>
    <scope>NUCLEOTIDE SEQUENCE [LARGE SCALE GENOMIC DNA]</scope>
    <source>
        <strain evidence="1 2">D13</strain>
    </source>
</reference>
<reference evidence="1 2" key="2">
    <citation type="submission" date="2018-03" db="EMBL/GenBank/DDBJ databases">
        <authorList>
            <person name="Keele B.F."/>
        </authorList>
    </citation>
    <scope>NUCLEOTIDE SEQUENCE [LARGE SCALE GENOMIC DNA]</scope>
    <source>
        <strain evidence="1 2">D13</strain>
    </source>
</reference>
<dbReference type="KEGG" id="xba:C7S18_14875"/>
<organism evidence="1 2">
    <name type="scientific">Ahniella affigens</name>
    <dbReference type="NCBI Taxonomy" id="2021234"/>
    <lineage>
        <taxon>Bacteria</taxon>
        <taxon>Pseudomonadati</taxon>
        <taxon>Pseudomonadota</taxon>
        <taxon>Gammaproteobacteria</taxon>
        <taxon>Lysobacterales</taxon>
        <taxon>Rhodanobacteraceae</taxon>
        <taxon>Ahniella</taxon>
    </lineage>
</organism>
<dbReference type="EMBL" id="CP027860">
    <property type="protein sequence ID" value="AVP98391.1"/>
    <property type="molecule type" value="Genomic_DNA"/>
</dbReference>
<evidence type="ECO:0000313" key="2">
    <source>
        <dbReference type="Proteomes" id="UP000241074"/>
    </source>
</evidence>
<keyword evidence="2" id="KW-1185">Reference proteome</keyword>
<proteinExistence type="predicted"/>
<dbReference type="OrthoDB" id="5966395at2"/>
<dbReference type="RefSeq" id="WP_106892312.1">
    <property type="nucleotide sequence ID" value="NZ_CP027860.1"/>
</dbReference>
<gene>
    <name evidence="1" type="ORF">C7S18_14875</name>
</gene>
<protein>
    <submittedName>
        <fullName evidence="1">Uncharacterized protein</fullName>
    </submittedName>
</protein>
<dbReference type="AlphaFoldDB" id="A0A2P1PU82"/>
<accession>A0A2P1PU82</accession>
<name>A0A2P1PU82_9GAMM</name>
<dbReference type="Proteomes" id="UP000241074">
    <property type="component" value="Chromosome"/>
</dbReference>
<sequence length="141" mass="15813">MTQNVAQRMISRTTAFARYLALVRQFNVVHGAISELSKDERRKIALTALSELNRAETSHVTPSPEEVADLAVQAAVALPKVRSNVWQIKESGIRRWLVSAYRATANSPYGEVQSLHRQVMRALRTMNELNKGNGWDVARIA</sequence>
<evidence type="ECO:0000313" key="1">
    <source>
        <dbReference type="EMBL" id="AVP98391.1"/>
    </source>
</evidence>